<dbReference type="Proteomes" id="UP000028713">
    <property type="component" value="Unassembled WGS sequence"/>
</dbReference>
<comment type="caution">
    <text evidence="1">The sequence shown here is derived from an EMBL/GenBank/DDBJ whole genome shotgun (WGS) entry which is preliminary data.</text>
</comment>
<proteinExistence type="predicted"/>
<dbReference type="AlphaFoldDB" id="A0A085Z5Z5"/>
<sequence length="67" mass="7704">MKKNSNTSPELIALTGKTKKEIISILGNKYSENPEGSMIYATRIFFTTKKMFIIFNDHDIVEIVYTE</sequence>
<dbReference type="RefSeq" id="WP_034673707.1">
    <property type="nucleotide sequence ID" value="NZ_FPAP01000003.1"/>
</dbReference>
<gene>
    <name evidence="1" type="ORF">IX39_04165</name>
</gene>
<accession>A0A085Z5Z5</accession>
<reference evidence="1 2" key="1">
    <citation type="submission" date="2014-07" db="EMBL/GenBank/DDBJ databases">
        <title>Genome of Chryseobacterium formosense LMG 24722.</title>
        <authorList>
            <person name="Pipes S.E."/>
            <person name="Stropko S.J."/>
            <person name="Newman J.D."/>
        </authorList>
    </citation>
    <scope>NUCLEOTIDE SEQUENCE [LARGE SCALE GENOMIC DNA]</scope>
    <source>
        <strain evidence="1 2">LMG 24722</strain>
    </source>
</reference>
<keyword evidence="2" id="KW-1185">Reference proteome</keyword>
<evidence type="ECO:0000313" key="1">
    <source>
        <dbReference type="EMBL" id="KFE99858.1"/>
    </source>
</evidence>
<dbReference type="OrthoDB" id="9912086at2"/>
<organism evidence="1 2">
    <name type="scientific">Chryseobacterium formosense</name>
    <dbReference type="NCBI Taxonomy" id="236814"/>
    <lineage>
        <taxon>Bacteria</taxon>
        <taxon>Pseudomonadati</taxon>
        <taxon>Bacteroidota</taxon>
        <taxon>Flavobacteriia</taxon>
        <taxon>Flavobacteriales</taxon>
        <taxon>Weeksellaceae</taxon>
        <taxon>Chryseobacterium group</taxon>
        <taxon>Chryseobacterium</taxon>
    </lineage>
</organism>
<evidence type="ECO:0008006" key="3">
    <source>
        <dbReference type="Google" id="ProtNLM"/>
    </source>
</evidence>
<protein>
    <recommendedName>
        <fullName evidence="3">DUF3781 domain-containing protein</fullName>
    </recommendedName>
</protein>
<evidence type="ECO:0000313" key="2">
    <source>
        <dbReference type="Proteomes" id="UP000028713"/>
    </source>
</evidence>
<dbReference type="EMBL" id="JPRP01000001">
    <property type="protein sequence ID" value="KFE99858.1"/>
    <property type="molecule type" value="Genomic_DNA"/>
</dbReference>
<name>A0A085Z5Z5_9FLAO</name>